<protein>
    <submittedName>
        <fullName evidence="1">Uncharacterized protein</fullName>
    </submittedName>
</protein>
<comment type="caution">
    <text evidence="1">The sequence shown here is derived from an EMBL/GenBank/DDBJ whole genome shotgun (WGS) entry which is preliminary data.</text>
</comment>
<accession>A0A4C1TTJ4</accession>
<sequence>MVQATSRAEFPHYRHPILIHPSPSTGHERLASTIFSQRCTLFRQDNMNQFQLSLRRFHPVVSRPRAVRQQRNKEPSNNGRLRQEVIEHAVIASSRTLIAGCPHHRGVVTQCGVKVERVVSGAAMDLIATPNDGLRESRYGETAKGRPRKLADTTKPIPALLNRVLFYTFWGYITSFKSGGTVRAPTLTSRRLRNRRAPPPRRRMRDDTIGTTIRVCLRRLETSLSEQRVDIDICVFRLGLVLENVTAEATWSTREDPKRFNAVGRTCG</sequence>
<name>A0A4C1TTJ4_EUMVA</name>
<evidence type="ECO:0000313" key="2">
    <source>
        <dbReference type="Proteomes" id="UP000299102"/>
    </source>
</evidence>
<dbReference type="Proteomes" id="UP000299102">
    <property type="component" value="Unassembled WGS sequence"/>
</dbReference>
<dbReference type="EMBL" id="BGZK01000086">
    <property type="protein sequence ID" value="GBP17342.1"/>
    <property type="molecule type" value="Genomic_DNA"/>
</dbReference>
<gene>
    <name evidence="1" type="ORF">EVAR_17828_1</name>
</gene>
<proteinExistence type="predicted"/>
<reference evidence="1 2" key="1">
    <citation type="journal article" date="2019" name="Commun. Biol.">
        <title>The bagworm genome reveals a unique fibroin gene that provides high tensile strength.</title>
        <authorList>
            <person name="Kono N."/>
            <person name="Nakamura H."/>
            <person name="Ohtoshi R."/>
            <person name="Tomita M."/>
            <person name="Numata K."/>
            <person name="Arakawa K."/>
        </authorList>
    </citation>
    <scope>NUCLEOTIDE SEQUENCE [LARGE SCALE GENOMIC DNA]</scope>
</reference>
<keyword evidence="2" id="KW-1185">Reference proteome</keyword>
<dbReference type="AlphaFoldDB" id="A0A4C1TTJ4"/>
<evidence type="ECO:0000313" key="1">
    <source>
        <dbReference type="EMBL" id="GBP17342.1"/>
    </source>
</evidence>
<organism evidence="1 2">
    <name type="scientific">Eumeta variegata</name>
    <name type="common">Bagworm moth</name>
    <name type="synonym">Eumeta japonica</name>
    <dbReference type="NCBI Taxonomy" id="151549"/>
    <lineage>
        <taxon>Eukaryota</taxon>
        <taxon>Metazoa</taxon>
        <taxon>Ecdysozoa</taxon>
        <taxon>Arthropoda</taxon>
        <taxon>Hexapoda</taxon>
        <taxon>Insecta</taxon>
        <taxon>Pterygota</taxon>
        <taxon>Neoptera</taxon>
        <taxon>Endopterygota</taxon>
        <taxon>Lepidoptera</taxon>
        <taxon>Glossata</taxon>
        <taxon>Ditrysia</taxon>
        <taxon>Tineoidea</taxon>
        <taxon>Psychidae</taxon>
        <taxon>Oiketicinae</taxon>
        <taxon>Eumeta</taxon>
    </lineage>
</organism>